<reference evidence="6" key="3">
    <citation type="submission" date="2010-09" db="EMBL/GenBank/DDBJ databases">
        <title>Annotation of Gaeumannomyces graminis var. tritici R3-111a-1.</title>
        <authorList>
            <consortium name="The Broad Institute Genome Sequencing Platform"/>
            <person name="Ma L.-J."/>
            <person name="Dead R."/>
            <person name="Young S.K."/>
            <person name="Zeng Q."/>
            <person name="Gargeya S."/>
            <person name="Fitzgerald M."/>
            <person name="Haas B."/>
            <person name="Abouelleil A."/>
            <person name="Alvarado L."/>
            <person name="Arachchi H.M."/>
            <person name="Berlin A."/>
            <person name="Brown A."/>
            <person name="Chapman S.B."/>
            <person name="Chen Z."/>
            <person name="Dunbar C."/>
            <person name="Freedman E."/>
            <person name="Gearin G."/>
            <person name="Gellesch M."/>
            <person name="Goldberg J."/>
            <person name="Griggs A."/>
            <person name="Gujja S."/>
            <person name="Heiman D."/>
            <person name="Howarth C."/>
            <person name="Larson L."/>
            <person name="Lui A."/>
            <person name="MacDonald P.J.P."/>
            <person name="Mehta T."/>
            <person name="Montmayeur A."/>
            <person name="Murphy C."/>
            <person name="Neiman D."/>
            <person name="Pearson M."/>
            <person name="Priest M."/>
            <person name="Roberts A."/>
            <person name="Saif S."/>
            <person name="Shea T."/>
            <person name="Shenoy N."/>
            <person name="Sisk P."/>
            <person name="Stolte C."/>
            <person name="Sykes S."/>
            <person name="Yandava C."/>
            <person name="Wortman J."/>
            <person name="Nusbaum C."/>
            <person name="Birren B."/>
        </authorList>
    </citation>
    <scope>NUCLEOTIDE SEQUENCE</scope>
    <source>
        <strain evidence="6">R3-111a-1</strain>
    </source>
</reference>
<evidence type="ECO:0000256" key="4">
    <source>
        <dbReference type="ARBA" id="ARBA00023239"/>
    </source>
</evidence>
<keyword evidence="8" id="KW-1185">Reference proteome</keyword>
<dbReference type="PANTHER" id="PTHR33337:SF30">
    <property type="entry name" value="DUF636 DOMAIN PROTEIN (AFU_ORTHOLOGUE AFUA_1G03180)"/>
    <property type="match status" value="1"/>
</dbReference>
<comment type="similarity">
    <text evidence="1">Belongs to the Gfa family.</text>
</comment>
<sequence length="152" mass="16278">MAEAEMYKGSCLCGHVTFKARGASEGNIACYCTQCQKNSGSTHQIASATPIRQQPLTKTARTSPTTSRVATFSLANMTVSDPQNSIKIWNVPGESCSSGLPKEKVFCGNCGCTLWTIPAALKGKGQYVRTSLFDGGLTNEKLKPTMEIFKTA</sequence>
<dbReference type="Pfam" id="PF04828">
    <property type="entry name" value="GFA"/>
    <property type="match status" value="2"/>
</dbReference>
<feature type="domain" description="CENP-V/GFA" evidence="5">
    <location>
        <begin position="7"/>
        <end position="152"/>
    </location>
</feature>
<keyword evidence="4" id="KW-0456">Lyase</keyword>
<dbReference type="Proteomes" id="UP000006039">
    <property type="component" value="Unassembled WGS sequence"/>
</dbReference>
<dbReference type="InterPro" id="IPR011057">
    <property type="entry name" value="Mss4-like_sf"/>
</dbReference>
<dbReference type="OrthoDB" id="2212170at2759"/>
<name>J3NQR7_GAET3</name>
<dbReference type="AlphaFoldDB" id="J3NQR7"/>
<dbReference type="VEuPathDB" id="FungiDB:GGTG_03623"/>
<protein>
    <recommendedName>
        <fullName evidence="5">CENP-V/GFA domain-containing protein</fullName>
    </recommendedName>
</protein>
<evidence type="ECO:0000256" key="1">
    <source>
        <dbReference type="ARBA" id="ARBA00005495"/>
    </source>
</evidence>
<keyword evidence="2" id="KW-0479">Metal-binding</keyword>
<dbReference type="Gene3D" id="3.90.1590.10">
    <property type="entry name" value="glutathione-dependent formaldehyde- activating enzyme (gfa)"/>
    <property type="match status" value="1"/>
</dbReference>
<dbReference type="SUPFAM" id="SSF51316">
    <property type="entry name" value="Mss4-like"/>
    <property type="match status" value="1"/>
</dbReference>
<reference evidence="6" key="2">
    <citation type="submission" date="2010-07" db="EMBL/GenBank/DDBJ databases">
        <authorList>
            <consortium name="The Broad Institute Genome Sequencing Platform"/>
            <consortium name="Broad Institute Genome Sequencing Center for Infectious Disease"/>
            <person name="Ma L.-J."/>
            <person name="Dead R."/>
            <person name="Young S."/>
            <person name="Zeng Q."/>
            <person name="Koehrsen M."/>
            <person name="Alvarado L."/>
            <person name="Berlin A."/>
            <person name="Chapman S.B."/>
            <person name="Chen Z."/>
            <person name="Freedman E."/>
            <person name="Gellesch M."/>
            <person name="Goldberg J."/>
            <person name="Griggs A."/>
            <person name="Gujja S."/>
            <person name="Heilman E.R."/>
            <person name="Heiman D."/>
            <person name="Hepburn T."/>
            <person name="Howarth C."/>
            <person name="Jen D."/>
            <person name="Larson L."/>
            <person name="Mehta T."/>
            <person name="Neiman D."/>
            <person name="Pearson M."/>
            <person name="Roberts A."/>
            <person name="Saif S."/>
            <person name="Shea T."/>
            <person name="Shenoy N."/>
            <person name="Sisk P."/>
            <person name="Stolte C."/>
            <person name="Sykes S."/>
            <person name="Walk T."/>
            <person name="White J."/>
            <person name="Yandava C."/>
            <person name="Haas B."/>
            <person name="Nusbaum C."/>
            <person name="Birren B."/>
        </authorList>
    </citation>
    <scope>NUCLEOTIDE SEQUENCE</scope>
    <source>
        <strain evidence="6">R3-111a-1</strain>
    </source>
</reference>
<reference evidence="7" key="4">
    <citation type="journal article" date="2015" name="G3 (Bethesda)">
        <title>Genome sequences of three phytopathogenic species of the Magnaporthaceae family of fungi.</title>
        <authorList>
            <person name="Okagaki L.H."/>
            <person name="Nunes C.C."/>
            <person name="Sailsbery J."/>
            <person name="Clay B."/>
            <person name="Brown D."/>
            <person name="John T."/>
            <person name="Oh Y."/>
            <person name="Young N."/>
            <person name="Fitzgerald M."/>
            <person name="Haas B.J."/>
            <person name="Zeng Q."/>
            <person name="Young S."/>
            <person name="Adiconis X."/>
            <person name="Fan L."/>
            <person name="Levin J.Z."/>
            <person name="Mitchell T.K."/>
            <person name="Okubara P.A."/>
            <person name="Farman M.L."/>
            <person name="Kohn L.M."/>
            <person name="Birren B."/>
            <person name="Ma L.-J."/>
            <person name="Dean R.A."/>
        </authorList>
    </citation>
    <scope>NUCLEOTIDE SEQUENCE</scope>
    <source>
        <strain evidence="7">R3-111a-1</strain>
    </source>
</reference>
<reference evidence="8" key="1">
    <citation type="submission" date="2010-07" db="EMBL/GenBank/DDBJ databases">
        <title>The genome sequence of Gaeumannomyces graminis var. tritici strain R3-111a-1.</title>
        <authorList>
            <consortium name="The Broad Institute Genome Sequencing Platform"/>
            <person name="Ma L.-J."/>
            <person name="Dead R."/>
            <person name="Young S."/>
            <person name="Zeng Q."/>
            <person name="Koehrsen M."/>
            <person name="Alvarado L."/>
            <person name="Berlin A."/>
            <person name="Chapman S.B."/>
            <person name="Chen Z."/>
            <person name="Freedman E."/>
            <person name="Gellesch M."/>
            <person name="Goldberg J."/>
            <person name="Griggs A."/>
            <person name="Gujja S."/>
            <person name="Heilman E.R."/>
            <person name="Heiman D."/>
            <person name="Hepburn T."/>
            <person name="Howarth C."/>
            <person name="Jen D."/>
            <person name="Larson L."/>
            <person name="Mehta T."/>
            <person name="Neiman D."/>
            <person name="Pearson M."/>
            <person name="Roberts A."/>
            <person name="Saif S."/>
            <person name="Shea T."/>
            <person name="Shenoy N."/>
            <person name="Sisk P."/>
            <person name="Stolte C."/>
            <person name="Sykes S."/>
            <person name="Walk T."/>
            <person name="White J."/>
            <person name="Yandava C."/>
            <person name="Haas B."/>
            <person name="Nusbaum C."/>
            <person name="Birren B."/>
        </authorList>
    </citation>
    <scope>NUCLEOTIDE SEQUENCE [LARGE SCALE GENOMIC DNA]</scope>
    <source>
        <strain evidence="8">R3-111a-1</strain>
    </source>
</reference>
<gene>
    <name evidence="7" type="primary">20344081</name>
    <name evidence="6" type="ORF">GGTG_03623</name>
</gene>
<dbReference type="GO" id="GO:0046872">
    <property type="term" value="F:metal ion binding"/>
    <property type="evidence" value="ECO:0007669"/>
    <property type="project" value="UniProtKB-KW"/>
</dbReference>
<organism evidence="6">
    <name type="scientific">Gaeumannomyces tritici (strain R3-111a-1)</name>
    <name type="common">Wheat and barley take-all root rot fungus</name>
    <name type="synonym">Gaeumannomyces graminis var. tritici</name>
    <dbReference type="NCBI Taxonomy" id="644352"/>
    <lineage>
        <taxon>Eukaryota</taxon>
        <taxon>Fungi</taxon>
        <taxon>Dikarya</taxon>
        <taxon>Ascomycota</taxon>
        <taxon>Pezizomycotina</taxon>
        <taxon>Sordariomycetes</taxon>
        <taxon>Sordariomycetidae</taxon>
        <taxon>Magnaporthales</taxon>
        <taxon>Magnaporthaceae</taxon>
        <taxon>Gaeumannomyces</taxon>
    </lineage>
</organism>
<evidence type="ECO:0000256" key="2">
    <source>
        <dbReference type="ARBA" id="ARBA00022723"/>
    </source>
</evidence>
<dbReference type="PROSITE" id="PS51891">
    <property type="entry name" value="CENP_V_GFA"/>
    <property type="match status" value="1"/>
</dbReference>
<evidence type="ECO:0000313" key="6">
    <source>
        <dbReference type="EMBL" id="EJT78523.1"/>
    </source>
</evidence>
<dbReference type="RefSeq" id="XP_009219668.1">
    <property type="nucleotide sequence ID" value="XM_009221404.1"/>
</dbReference>
<proteinExistence type="inferred from homology"/>
<reference evidence="7" key="5">
    <citation type="submission" date="2018-04" db="UniProtKB">
        <authorList>
            <consortium name="EnsemblFungi"/>
        </authorList>
    </citation>
    <scope>IDENTIFICATION</scope>
    <source>
        <strain evidence="7">R3-111a-1</strain>
    </source>
</reference>
<dbReference type="InterPro" id="IPR006913">
    <property type="entry name" value="CENP-V/GFA"/>
</dbReference>
<dbReference type="HOGENOM" id="CLU_055491_3_2_1"/>
<dbReference type="PANTHER" id="PTHR33337">
    <property type="entry name" value="GFA DOMAIN-CONTAINING PROTEIN"/>
    <property type="match status" value="1"/>
</dbReference>
<dbReference type="STRING" id="644352.J3NQR7"/>
<evidence type="ECO:0000259" key="5">
    <source>
        <dbReference type="PROSITE" id="PS51891"/>
    </source>
</evidence>
<evidence type="ECO:0000313" key="8">
    <source>
        <dbReference type="Proteomes" id="UP000006039"/>
    </source>
</evidence>
<dbReference type="GeneID" id="20344081"/>
<keyword evidence="3" id="KW-0862">Zinc</keyword>
<dbReference type="EnsemblFungi" id="EJT78523">
    <property type="protein sequence ID" value="EJT78523"/>
    <property type="gene ID" value="GGTG_03623"/>
</dbReference>
<dbReference type="EMBL" id="GL385396">
    <property type="protein sequence ID" value="EJT78523.1"/>
    <property type="molecule type" value="Genomic_DNA"/>
</dbReference>
<evidence type="ECO:0000313" key="7">
    <source>
        <dbReference type="EnsemblFungi" id="EJT78523"/>
    </source>
</evidence>
<dbReference type="eggNOG" id="ENOG502SAKJ">
    <property type="taxonomic scope" value="Eukaryota"/>
</dbReference>
<accession>J3NQR7</accession>
<dbReference type="GO" id="GO:0016846">
    <property type="term" value="F:carbon-sulfur lyase activity"/>
    <property type="evidence" value="ECO:0007669"/>
    <property type="project" value="InterPro"/>
</dbReference>
<evidence type="ECO:0000256" key="3">
    <source>
        <dbReference type="ARBA" id="ARBA00022833"/>
    </source>
</evidence>